<reference evidence="3 4" key="1">
    <citation type="journal article" date="2016" name="Nat. Commun.">
        <title>Thousands of microbial genomes shed light on interconnected biogeochemical processes in an aquifer system.</title>
        <authorList>
            <person name="Anantharaman K."/>
            <person name="Brown C.T."/>
            <person name="Hug L.A."/>
            <person name="Sharon I."/>
            <person name="Castelle C.J."/>
            <person name="Probst A.J."/>
            <person name="Thomas B.C."/>
            <person name="Singh A."/>
            <person name="Wilkins M.J."/>
            <person name="Karaoz U."/>
            <person name="Brodie E.L."/>
            <person name="Williams K.H."/>
            <person name="Hubbard S.S."/>
            <person name="Banfield J.F."/>
        </authorList>
    </citation>
    <scope>NUCLEOTIDE SEQUENCE [LARGE SCALE GENOMIC DNA]</scope>
</reference>
<dbReference type="AlphaFoldDB" id="A0A1F5FB93"/>
<dbReference type="SUPFAM" id="SSF63829">
    <property type="entry name" value="Calcium-dependent phosphotriesterase"/>
    <property type="match status" value="2"/>
</dbReference>
<dbReference type="STRING" id="1817816.A2Y64_01645"/>
<evidence type="ECO:0000256" key="2">
    <source>
        <dbReference type="SAM" id="SignalP"/>
    </source>
</evidence>
<dbReference type="InterPro" id="IPR050952">
    <property type="entry name" value="TRIM-NHL_E3_ligases"/>
</dbReference>
<evidence type="ECO:0000313" key="3">
    <source>
        <dbReference type="EMBL" id="OGD76893.1"/>
    </source>
</evidence>
<comment type="caution">
    <text evidence="3">The sequence shown here is derived from an EMBL/GenBank/DDBJ whole genome shotgun (WGS) entry which is preliminary data.</text>
</comment>
<dbReference type="EMBL" id="MFAF01000054">
    <property type="protein sequence ID" value="OGD76893.1"/>
    <property type="molecule type" value="Genomic_DNA"/>
</dbReference>
<dbReference type="Gene3D" id="2.120.10.30">
    <property type="entry name" value="TolB, C-terminal domain"/>
    <property type="match status" value="2"/>
</dbReference>
<organism evidence="3 4">
    <name type="scientific">Candidatus Coatesbacteria bacterium RBG_13_66_14</name>
    <dbReference type="NCBI Taxonomy" id="1817816"/>
    <lineage>
        <taxon>Bacteria</taxon>
        <taxon>Candidatus Coatesiibacteriota</taxon>
    </lineage>
</organism>
<name>A0A1F5FB93_9BACT</name>
<dbReference type="PROSITE" id="PS51257">
    <property type="entry name" value="PROKAR_LIPOPROTEIN"/>
    <property type="match status" value="1"/>
</dbReference>
<accession>A0A1F5FB93</accession>
<dbReference type="GO" id="GO:0008270">
    <property type="term" value="F:zinc ion binding"/>
    <property type="evidence" value="ECO:0007669"/>
    <property type="project" value="UniProtKB-KW"/>
</dbReference>
<evidence type="ECO:0000256" key="1">
    <source>
        <dbReference type="ARBA" id="ARBA00022737"/>
    </source>
</evidence>
<feature type="chain" id="PRO_5009518541" description="SMP-30/Gluconolactonase/LRE-like region domain-containing protein" evidence="2">
    <location>
        <begin position="22"/>
        <end position="351"/>
    </location>
</feature>
<gene>
    <name evidence="3" type="ORF">A2Y64_01645</name>
</gene>
<evidence type="ECO:0008006" key="5">
    <source>
        <dbReference type="Google" id="ProtNLM"/>
    </source>
</evidence>
<dbReference type="Pfam" id="PF01436">
    <property type="entry name" value="NHL"/>
    <property type="match status" value="1"/>
</dbReference>
<dbReference type="Proteomes" id="UP000177187">
    <property type="component" value="Unassembled WGS sequence"/>
</dbReference>
<feature type="signal peptide" evidence="2">
    <location>
        <begin position="1"/>
        <end position="21"/>
    </location>
</feature>
<proteinExistence type="predicted"/>
<evidence type="ECO:0000313" key="4">
    <source>
        <dbReference type="Proteomes" id="UP000177187"/>
    </source>
</evidence>
<dbReference type="InterPro" id="IPR011042">
    <property type="entry name" value="6-blade_b-propeller_TolB-like"/>
</dbReference>
<sequence length="351" mass="38065">MKRTGLAALSLLLIAACQLTMVGGGGLTGKEDVRLHPEGTVGVYHYAVWGYNGTRLGELINPTDLALDYFGDLMVLDAGNLRVQVFDPTGRVIQQYDYDFGGGERAFRPTDLAVSHQDDVYLADPSAGTVFKFTDVSTAFVVTESYPATAGSGRLMRDDSTLSGISEAPSVPGALAANWAGELWIASGEELYEFDGRGNLTQVYTPLGDDLGGHAEVADMAMDYDRSLWVLTQDGLVVHVDYRGRVLSSFSTDLRPPFALDCDGGVVAVADGWNDGFRLYHESGRLLYQTQVTADDGTALLSPEGIALDYDNRRLYLANTGSHTIEVFELEVWEPAEPVRPDPVRPEPSPE</sequence>
<dbReference type="PANTHER" id="PTHR24104">
    <property type="entry name" value="E3 UBIQUITIN-PROTEIN LIGASE NHLRC1-RELATED"/>
    <property type="match status" value="1"/>
</dbReference>
<protein>
    <recommendedName>
        <fullName evidence="5">SMP-30/Gluconolactonase/LRE-like region domain-containing protein</fullName>
    </recommendedName>
</protein>
<keyword evidence="1" id="KW-0677">Repeat</keyword>
<dbReference type="PANTHER" id="PTHR24104:SF25">
    <property type="entry name" value="PROTEIN LIN-41"/>
    <property type="match status" value="1"/>
</dbReference>
<keyword evidence="2" id="KW-0732">Signal</keyword>
<dbReference type="InterPro" id="IPR001258">
    <property type="entry name" value="NHL_repeat"/>
</dbReference>